<dbReference type="GeneID" id="95990008"/>
<reference evidence="2 3" key="1">
    <citation type="submission" date="2023-08" db="EMBL/GenBank/DDBJ databases">
        <title>Annotated Genome Sequence of Vanrija albida AlHP1.</title>
        <authorList>
            <person name="Herzog R."/>
        </authorList>
    </citation>
    <scope>NUCLEOTIDE SEQUENCE [LARGE SCALE GENOMIC DNA]</scope>
    <source>
        <strain evidence="2 3">AlHP1</strain>
    </source>
</reference>
<gene>
    <name evidence="2" type="ORF">Q8F55_008965</name>
</gene>
<evidence type="ECO:0008006" key="4">
    <source>
        <dbReference type="Google" id="ProtNLM"/>
    </source>
</evidence>
<sequence length="122" mass="12664">MSLERTPSNTTTLYATTSRGSTIVPGDPAAPRRPSADTPKLGKGVTQAKIDELVGAGFAEGQVSSILHASKGDMGKARLVLTHGRDHEGNIDEGCKLCVDKPKKKSLFMAAVEGSVPGSGVF</sequence>
<evidence type="ECO:0000256" key="1">
    <source>
        <dbReference type="SAM" id="MobiDB-lite"/>
    </source>
</evidence>
<dbReference type="RefSeq" id="XP_069205280.1">
    <property type="nucleotide sequence ID" value="XM_069357343.1"/>
</dbReference>
<feature type="region of interest" description="Disordered" evidence="1">
    <location>
        <begin position="1"/>
        <end position="43"/>
    </location>
</feature>
<keyword evidence="3" id="KW-1185">Reference proteome</keyword>
<dbReference type="EMBL" id="JBBXJM010000007">
    <property type="protein sequence ID" value="KAL1405336.1"/>
    <property type="molecule type" value="Genomic_DNA"/>
</dbReference>
<evidence type="ECO:0000313" key="3">
    <source>
        <dbReference type="Proteomes" id="UP001565368"/>
    </source>
</evidence>
<comment type="caution">
    <text evidence="2">The sequence shown here is derived from an EMBL/GenBank/DDBJ whole genome shotgun (WGS) entry which is preliminary data.</text>
</comment>
<proteinExistence type="predicted"/>
<evidence type="ECO:0000313" key="2">
    <source>
        <dbReference type="EMBL" id="KAL1405336.1"/>
    </source>
</evidence>
<dbReference type="Proteomes" id="UP001565368">
    <property type="component" value="Unassembled WGS sequence"/>
</dbReference>
<name>A0ABR3PSB1_9TREE</name>
<feature type="compositionally biased region" description="Polar residues" evidence="1">
    <location>
        <begin position="1"/>
        <end position="21"/>
    </location>
</feature>
<organism evidence="2 3">
    <name type="scientific">Vanrija albida</name>
    <dbReference type="NCBI Taxonomy" id="181172"/>
    <lineage>
        <taxon>Eukaryota</taxon>
        <taxon>Fungi</taxon>
        <taxon>Dikarya</taxon>
        <taxon>Basidiomycota</taxon>
        <taxon>Agaricomycotina</taxon>
        <taxon>Tremellomycetes</taxon>
        <taxon>Trichosporonales</taxon>
        <taxon>Trichosporonaceae</taxon>
        <taxon>Vanrija</taxon>
    </lineage>
</organism>
<accession>A0ABR3PSB1</accession>
<protein>
    <recommendedName>
        <fullName evidence="4">UBA domain-containing protein</fullName>
    </recommendedName>
</protein>